<feature type="transmembrane region" description="Helical" evidence="2">
    <location>
        <begin position="45"/>
        <end position="64"/>
    </location>
</feature>
<dbReference type="AlphaFoldDB" id="A0A8X6MFD1"/>
<evidence type="ECO:0000313" key="4">
    <source>
        <dbReference type="Proteomes" id="UP000887013"/>
    </source>
</evidence>
<sequence length="114" mass="12649">MMPGSSDEDDINGTGSFSQMSHASVSNHSHRVRVFFFQFCDANTIIMKGYFSLMVVVCVILLTLKSAEMSPAGRVRRQSFNVEEISRVIANFLSGGILDVLIKILKPFLRNMGS</sequence>
<keyword evidence="2" id="KW-0472">Membrane</keyword>
<feature type="region of interest" description="Disordered" evidence="1">
    <location>
        <begin position="1"/>
        <end position="21"/>
    </location>
</feature>
<keyword evidence="2" id="KW-0812">Transmembrane</keyword>
<feature type="compositionally biased region" description="Acidic residues" evidence="1">
    <location>
        <begin position="1"/>
        <end position="11"/>
    </location>
</feature>
<reference evidence="3" key="1">
    <citation type="submission" date="2020-08" db="EMBL/GenBank/DDBJ databases">
        <title>Multicomponent nature underlies the extraordinary mechanical properties of spider dragline silk.</title>
        <authorList>
            <person name="Kono N."/>
            <person name="Nakamura H."/>
            <person name="Mori M."/>
            <person name="Yoshida Y."/>
            <person name="Ohtoshi R."/>
            <person name="Malay A.D."/>
            <person name="Moran D.A.P."/>
            <person name="Tomita M."/>
            <person name="Numata K."/>
            <person name="Arakawa K."/>
        </authorList>
    </citation>
    <scope>NUCLEOTIDE SEQUENCE</scope>
</reference>
<gene>
    <name evidence="3" type="ORF">NPIL_251821</name>
</gene>
<comment type="caution">
    <text evidence="3">The sequence shown here is derived from an EMBL/GenBank/DDBJ whole genome shotgun (WGS) entry which is preliminary data.</text>
</comment>
<organism evidence="3 4">
    <name type="scientific">Nephila pilipes</name>
    <name type="common">Giant wood spider</name>
    <name type="synonym">Nephila maculata</name>
    <dbReference type="NCBI Taxonomy" id="299642"/>
    <lineage>
        <taxon>Eukaryota</taxon>
        <taxon>Metazoa</taxon>
        <taxon>Ecdysozoa</taxon>
        <taxon>Arthropoda</taxon>
        <taxon>Chelicerata</taxon>
        <taxon>Arachnida</taxon>
        <taxon>Araneae</taxon>
        <taxon>Araneomorphae</taxon>
        <taxon>Entelegynae</taxon>
        <taxon>Araneoidea</taxon>
        <taxon>Nephilidae</taxon>
        <taxon>Nephila</taxon>
    </lineage>
</organism>
<dbReference type="EMBL" id="BMAW01090870">
    <property type="protein sequence ID" value="GFS46912.1"/>
    <property type="molecule type" value="Genomic_DNA"/>
</dbReference>
<evidence type="ECO:0000313" key="3">
    <source>
        <dbReference type="EMBL" id="GFS46912.1"/>
    </source>
</evidence>
<proteinExistence type="predicted"/>
<dbReference type="Proteomes" id="UP000887013">
    <property type="component" value="Unassembled WGS sequence"/>
</dbReference>
<accession>A0A8X6MFD1</accession>
<keyword evidence="2" id="KW-1133">Transmembrane helix</keyword>
<protein>
    <submittedName>
        <fullName evidence="3">Uncharacterized protein</fullName>
    </submittedName>
</protein>
<name>A0A8X6MFD1_NEPPI</name>
<evidence type="ECO:0000256" key="2">
    <source>
        <dbReference type="SAM" id="Phobius"/>
    </source>
</evidence>
<evidence type="ECO:0000256" key="1">
    <source>
        <dbReference type="SAM" id="MobiDB-lite"/>
    </source>
</evidence>
<keyword evidence="4" id="KW-1185">Reference proteome</keyword>